<sequence>MSDIAFAARELVDGLMARPWGQMTASVYETGRLVTLTPWLAGHAERVDYLLRTQRPDGTWGAPDGYDLVPTLSAVEALLSEHRRSGRAELSAAADRGVEVLQVRLRAAADLPDLPAIELIVPSLVSLINEHLDGASDALPLPSGMNHDLLEAVRGRAASGAELPEKLLHALEIVGPAARGAHVRPTAIGTIGASPAATAAWLAASRSAPAGLQPAEAGTRGTDIHGNASASNVGNAGAGNAAAGHAVVEYAAIGHAGFGAAGRSGDRVSGDRGPVGDVLAVQHLEAVARRHGGPVPVGLPITVFERGWVLSWLTRAGIELDVPPEMVADLRAAIGPAGTPAGTGLPADADTTSVALYALALLGAPQQPDSLLAFDAGTHFCTWQGEDGHSLSVNAHVLDAFGKYVECRPEAEGRYRPAMARLARWLQDRQRPDGGWEDRWHASPYYATAACALALDEYGGPEAKDAVLAAVTWVLDTQREDGSWGRWQGSPEETAYALQVLLQTSAGVDPRLPEAAAAGYVFLRDADLDDQPALWHDKDLYTPQAVVRAAVLAALHVAERDRRVAGLVRS</sequence>
<name>A0ABW4SMP8_9ACTN</name>
<evidence type="ECO:0000313" key="3">
    <source>
        <dbReference type="Proteomes" id="UP001597368"/>
    </source>
</evidence>
<evidence type="ECO:0000259" key="1">
    <source>
        <dbReference type="Pfam" id="PF13243"/>
    </source>
</evidence>
<dbReference type="InterPro" id="IPR050148">
    <property type="entry name" value="Terpene_synthase-like"/>
</dbReference>
<evidence type="ECO:0000313" key="2">
    <source>
        <dbReference type="EMBL" id="MFD1930381.1"/>
    </source>
</evidence>
<dbReference type="InterPro" id="IPR032696">
    <property type="entry name" value="SQ_cyclase_C"/>
</dbReference>
<dbReference type="PANTHER" id="PTHR31739:SF25">
    <property type="entry name" value="(E,E)-GERANYLLINALOOL SYNTHASE"/>
    <property type="match status" value="1"/>
</dbReference>
<organism evidence="2 3">
    <name type="scientific">Nonomuraea mangrovi</name>
    <dbReference type="NCBI Taxonomy" id="2316207"/>
    <lineage>
        <taxon>Bacteria</taxon>
        <taxon>Bacillati</taxon>
        <taxon>Actinomycetota</taxon>
        <taxon>Actinomycetes</taxon>
        <taxon>Streptosporangiales</taxon>
        <taxon>Streptosporangiaceae</taxon>
        <taxon>Nonomuraea</taxon>
    </lineage>
</organism>
<reference evidence="3" key="1">
    <citation type="journal article" date="2019" name="Int. J. Syst. Evol. Microbiol.">
        <title>The Global Catalogue of Microorganisms (GCM) 10K type strain sequencing project: providing services to taxonomists for standard genome sequencing and annotation.</title>
        <authorList>
            <consortium name="The Broad Institute Genomics Platform"/>
            <consortium name="The Broad Institute Genome Sequencing Center for Infectious Disease"/>
            <person name="Wu L."/>
            <person name="Ma J."/>
        </authorList>
    </citation>
    <scope>NUCLEOTIDE SEQUENCE [LARGE SCALE GENOMIC DNA]</scope>
    <source>
        <strain evidence="3">ICMP 6774ER</strain>
    </source>
</reference>
<dbReference type="PANTHER" id="PTHR31739">
    <property type="entry name" value="ENT-COPALYL DIPHOSPHATE SYNTHASE, CHLOROPLASTIC"/>
    <property type="match status" value="1"/>
</dbReference>
<feature type="domain" description="Squalene cyclase C-terminal" evidence="1">
    <location>
        <begin position="390"/>
        <end position="496"/>
    </location>
</feature>
<comment type="caution">
    <text evidence="2">The sequence shown here is derived from an EMBL/GenBank/DDBJ whole genome shotgun (WGS) entry which is preliminary data.</text>
</comment>
<dbReference type="EMBL" id="JBHUFV010000003">
    <property type="protein sequence ID" value="MFD1930381.1"/>
    <property type="molecule type" value="Genomic_DNA"/>
</dbReference>
<gene>
    <name evidence="2" type="ORF">ACFSKW_02715</name>
</gene>
<dbReference type="RefSeq" id="WP_379568713.1">
    <property type="nucleotide sequence ID" value="NZ_JBHUFV010000003.1"/>
</dbReference>
<dbReference type="Gene3D" id="1.50.10.20">
    <property type="match status" value="1"/>
</dbReference>
<dbReference type="Gene3D" id="1.50.10.160">
    <property type="match status" value="1"/>
</dbReference>
<dbReference type="Pfam" id="PF13243">
    <property type="entry name" value="SQHop_cyclase_C"/>
    <property type="match status" value="1"/>
</dbReference>
<dbReference type="Proteomes" id="UP001597368">
    <property type="component" value="Unassembled WGS sequence"/>
</dbReference>
<accession>A0ABW4SMP8</accession>
<proteinExistence type="predicted"/>
<protein>
    <submittedName>
        <fullName evidence="2">Prenyltransferase/squalene oxidase repeat-containing protein</fullName>
    </submittedName>
</protein>
<dbReference type="InterPro" id="IPR008930">
    <property type="entry name" value="Terpenoid_cyclase/PrenylTrfase"/>
</dbReference>
<dbReference type="SUPFAM" id="SSF48239">
    <property type="entry name" value="Terpenoid cyclases/Protein prenyltransferases"/>
    <property type="match status" value="1"/>
</dbReference>
<keyword evidence="3" id="KW-1185">Reference proteome</keyword>